<organism evidence="1 2">
    <name type="scientific">Ganoderma sinense ZZ0214-1</name>
    <dbReference type="NCBI Taxonomy" id="1077348"/>
    <lineage>
        <taxon>Eukaryota</taxon>
        <taxon>Fungi</taxon>
        <taxon>Dikarya</taxon>
        <taxon>Basidiomycota</taxon>
        <taxon>Agaricomycotina</taxon>
        <taxon>Agaricomycetes</taxon>
        <taxon>Polyporales</taxon>
        <taxon>Polyporaceae</taxon>
        <taxon>Ganoderma</taxon>
    </lineage>
</organism>
<dbReference type="Proteomes" id="UP000230002">
    <property type="component" value="Unassembled WGS sequence"/>
</dbReference>
<protein>
    <submittedName>
        <fullName evidence="1">Uncharacterized protein</fullName>
    </submittedName>
</protein>
<keyword evidence="2" id="KW-1185">Reference proteome</keyword>
<evidence type="ECO:0000313" key="2">
    <source>
        <dbReference type="Proteomes" id="UP000230002"/>
    </source>
</evidence>
<dbReference type="EMBL" id="AYKW01000068">
    <property type="protein sequence ID" value="PIL23558.1"/>
    <property type="molecule type" value="Genomic_DNA"/>
</dbReference>
<evidence type="ECO:0000313" key="1">
    <source>
        <dbReference type="EMBL" id="PIL23558.1"/>
    </source>
</evidence>
<accession>A0A2G8RQD6</accession>
<sequence length="756" mass="86313">MASWVLAHPPWHSLARVRLRWDMLANAGGWMRTGRHFLNTPTLSLAVDLNEETPAMREMKAYPYPSSRPDASLFEDTDEYATVSIAREEEKPALFDIPAGSPPCTLLKHLVQAGRYEDAERVHAELKELNVEIHPHPVYHFIARKILSTPDLAPQKRLEDFVKWWSLVPDTNDLATSSKDRVPATKNLARSVGFILSEILRKDHVPDIPLIANFALLAVSKGYATQVAQDVIYVISRYAPPGFTQHFLEEFCISEWKHETKKTVHEHRRCRADTLTKFHFRAWYSGAILSHIDCGRQDSALQLLELAASRNIWVTQHTYRRFISSLAAIGRLKDARVVRDIRRRQNFVRGTDKDPFVPFARSPSGRCSIRIVVPSSGDRVELAKSARSIKHALHRRLSISAPRLAKVFLTFLASRQHSILHRLRNLAYRSGPSAISSWVLAEMIYYSKPYRNHPASFLRVFEQHFHHVGVPSEIFNPVFSSEHRFDLAKVNASAVGLHQVGPAPPIRRRLAPTREHMYLLWKAVVENAQRPATVARLYREFVDAVTSSLHVPQNVYPLPRLVPYTRPNPAPSSKPQDASVEYLKPIPLRILYDTRIFHVFIDKFLSFGFLTHATRVVLDMFRLQSVPNAVTLNKFAEGLRFKPDLAAVERRLEYWEKAATRALRWPLDVADHPVQHDSVDATEERILMFFYRATVRNLVREGRREDAVLVAARFLELFPAGPTDQKTLEQELLKPSRVEMEAGLNPDIGTAQTPPS</sequence>
<dbReference type="AlphaFoldDB" id="A0A2G8RQD6"/>
<proteinExistence type="predicted"/>
<comment type="caution">
    <text evidence="1">The sequence shown here is derived from an EMBL/GenBank/DDBJ whole genome shotgun (WGS) entry which is preliminary data.</text>
</comment>
<reference evidence="1 2" key="1">
    <citation type="journal article" date="2015" name="Sci. Rep.">
        <title>Chromosome-level genome map provides insights into diverse defense mechanisms in the medicinal fungus Ganoderma sinense.</title>
        <authorList>
            <person name="Zhu Y."/>
            <person name="Xu J."/>
            <person name="Sun C."/>
            <person name="Zhou S."/>
            <person name="Xu H."/>
            <person name="Nelson D.R."/>
            <person name="Qian J."/>
            <person name="Song J."/>
            <person name="Luo H."/>
            <person name="Xiang L."/>
            <person name="Li Y."/>
            <person name="Xu Z."/>
            <person name="Ji A."/>
            <person name="Wang L."/>
            <person name="Lu S."/>
            <person name="Hayward A."/>
            <person name="Sun W."/>
            <person name="Li X."/>
            <person name="Schwartz D.C."/>
            <person name="Wang Y."/>
            <person name="Chen S."/>
        </authorList>
    </citation>
    <scope>NUCLEOTIDE SEQUENCE [LARGE SCALE GENOMIC DNA]</scope>
    <source>
        <strain evidence="1 2">ZZ0214-1</strain>
    </source>
</reference>
<name>A0A2G8RQD6_9APHY</name>
<gene>
    <name evidence="1" type="ORF">GSI_14871</name>
</gene>
<dbReference type="OrthoDB" id="185373at2759"/>
<dbReference type="STRING" id="1077348.A0A2G8RQD6"/>